<dbReference type="Proteomes" id="UP000502041">
    <property type="component" value="Chromosome"/>
</dbReference>
<accession>A0A6H2H8K5</accession>
<organism evidence="1 2">
    <name type="scientific">Polaromonas vacuolata</name>
    <dbReference type="NCBI Taxonomy" id="37448"/>
    <lineage>
        <taxon>Bacteria</taxon>
        <taxon>Pseudomonadati</taxon>
        <taxon>Pseudomonadota</taxon>
        <taxon>Betaproteobacteria</taxon>
        <taxon>Burkholderiales</taxon>
        <taxon>Comamonadaceae</taxon>
        <taxon>Polaromonas</taxon>
    </lineage>
</organism>
<reference evidence="1 2" key="1">
    <citation type="submission" date="2020-04" db="EMBL/GenBank/DDBJ databases">
        <title>Complete genome of a Psychrophilic, Marine, Gas Vacuolate Bacterium Polaromonas vacuolata KCTC 22033T.</title>
        <authorList>
            <person name="Hwang K."/>
            <person name="Kim K.M."/>
        </authorList>
    </citation>
    <scope>NUCLEOTIDE SEQUENCE [LARGE SCALE GENOMIC DNA]</scope>
    <source>
        <strain evidence="1 2">KCTC 22033</strain>
    </source>
</reference>
<sequence>MQINITTDTSQVRAALQKAAGQVPFALSVAINKSAELAQGAVRKNMQQVFNRPTPWVLNSLRVVRSSKINLSARLGYKDKNSVESARSMVEPHVLMSKRHYKAMEARLLSMQLIPAGWNAVPGAAAKLDKYGNMSAGQISQLLNVLGTYTEAGYNKANATTVKRLAKGSVKKNTYGFVYWVNKVGSLKARHLQPGVYQRVKTGFGSSLKPVLIFVKQVKYKRRLDFFGIAQKAFDKEFPAQFDSAFDASVRTAMPKSQGGQL</sequence>
<dbReference type="AlphaFoldDB" id="A0A6H2H8K5"/>
<proteinExistence type="predicted"/>
<protein>
    <submittedName>
        <fullName evidence="1">Uncharacterized protein</fullName>
    </submittedName>
</protein>
<dbReference type="RefSeq" id="WP_168921874.1">
    <property type="nucleotide sequence ID" value="NZ_CP051461.1"/>
</dbReference>
<gene>
    <name evidence="1" type="ORF">HC248_01409</name>
</gene>
<dbReference type="KEGG" id="pvac:HC248_01409"/>
<keyword evidence="2" id="KW-1185">Reference proteome</keyword>
<dbReference type="EMBL" id="CP051461">
    <property type="protein sequence ID" value="QJC56123.1"/>
    <property type="molecule type" value="Genomic_DNA"/>
</dbReference>
<evidence type="ECO:0000313" key="2">
    <source>
        <dbReference type="Proteomes" id="UP000502041"/>
    </source>
</evidence>
<name>A0A6H2H8K5_9BURK</name>
<evidence type="ECO:0000313" key="1">
    <source>
        <dbReference type="EMBL" id="QJC56123.1"/>
    </source>
</evidence>